<reference evidence="2" key="1">
    <citation type="submission" date="2017-10" db="EMBL/GenBank/DDBJ databases">
        <authorList>
            <person name="Regsiter A."/>
            <person name="William W."/>
        </authorList>
    </citation>
    <scope>NUCLEOTIDE SEQUENCE [LARGE SCALE GENOMIC DNA]</scope>
</reference>
<proteinExistence type="predicted"/>
<dbReference type="AlphaFoldDB" id="A0A2N9AVA0"/>
<dbReference type="Proteomes" id="UP000233769">
    <property type="component" value="Chromosome tk0001"/>
</dbReference>
<evidence type="ECO:0000313" key="2">
    <source>
        <dbReference type="Proteomes" id="UP000233769"/>
    </source>
</evidence>
<evidence type="ECO:0000313" key="1">
    <source>
        <dbReference type="EMBL" id="SOR31243.1"/>
    </source>
</evidence>
<gene>
    <name evidence="1" type="ORF">TK0001_4641</name>
</gene>
<sequence>MRGRLPGWSVCRAVIAVAALYALALQVVLGGASLAGSLGPQNGLVHILCAPDAGEADGPLKSHPGHGHLPCCQAAHALPNLHVPEPAHAIVAWPREQAAPVAWRPEIVALPRAPPGTRPSARAPPVA</sequence>
<accession>A0A2N9AVA0</accession>
<protein>
    <recommendedName>
        <fullName evidence="3">DUF2946 domain-containing protein</fullName>
    </recommendedName>
</protein>
<dbReference type="EMBL" id="LT962688">
    <property type="protein sequence ID" value="SOR31243.1"/>
    <property type="molecule type" value="Genomic_DNA"/>
</dbReference>
<name>A0A2N9AVA0_METEX</name>
<organism evidence="1 2">
    <name type="scientific">Methylorubrum extorquens</name>
    <name type="common">Methylobacterium dichloromethanicum</name>
    <name type="synonym">Methylobacterium extorquens</name>
    <dbReference type="NCBI Taxonomy" id="408"/>
    <lineage>
        <taxon>Bacteria</taxon>
        <taxon>Pseudomonadati</taxon>
        <taxon>Pseudomonadota</taxon>
        <taxon>Alphaproteobacteria</taxon>
        <taxon>Hyphomicrobiales</taxon>
        <taxon>Methylobacteriaceae</taxon>
        <taxon>Methylorubrum</taxon>
    </lineage>
</organism>
<evidence type="ECO:0008006" key="3">
    <source>
        <dbReference type="Google" id="ProtNLM"/>
    </source>
</evidence>